<keyword evidence="3" id="KW-1185">Reference proteome</keyword>
<dbReference type="EMBL" id="QOKW01000013">
    <property type="protein sequence ID" value="KAA0679221.1"/>
    <property type="molecule type" value="Genomic_DNA"/>
</dbReference>
<organism evidence="2 3">
    <name type="scientific">Roseomonas genomospecies 6</name>
    <dbReference type="NCBI Taxonomy" id="214106"/>
    <lineage>
        <taxon>Bacteria</taxon>
        <taxon>Pseudomonadati</taxon>
        <taxon>Pseudomonadota</taxon>
        <taxon>Alphaproteobacteria</taxon>
        <taxon>Acetobacterales</taxon>
        <taxon>Roseomonadaceae</taxon>
        <taxon>Roseomonas</taxon>
    </lineage>
</organism>
<dbReference type="Proteomes" id="UP000480854">
    <property type="component" value="Unassembled WGS sequence"/>
</dbReference>
<accession>A0A9W7TVV7</accession>
<evidence type="ECO:0008006" key="4">
    <source>
        <dbReference type="Google" id="ProtNLM"/>
    </source>
</evidence>
<dbReference type="OrthoDB" id="7306840at2"/>
<dbReference type="RefSeq" id="WP_149470082.1">
    <property type="nucleotide sequence ID" value="NZ_QOKW01000013.1"/>
</dbReference>
<reference evidence="2 3" key="1">
    <citation type="submission" date="2018-07" db="EMBL/GenBank/DDBJ databases">
        <title>Genome sequence of Azospirillum sp. ATCC 49961.</title>
        <authorList>
            <person name="Sant'Anna F.H."/>
            <person name="Baldani J.I."/>
            <person name="Zilli J.E."/>
            <person name="Reis V.M."/>
            <person name="Hartmann A."/>
            <person name="Cruz L."/>
            <person name="de Souza E.M."/>
            <person name="de Oliveira Pedrosa F."/>
            <person name="Passaglia L.M.P."/>
        </authorList>
    </citation>
    <scope>NUCLEOTIDE SEQUENCE [LARGE SCALE GENOMIC DNA]</scope>
    <source>
        <strain evidence="2 3">ATCC 49961</strain>
    </source>
</reference>
<evidence type="ECO:0000313" key="3">
    <source>
        <dbReference type="Proteomes" id="UP000480854"/>
    </source>
</evidence>
<gene>
    <name evidence="2" type="ORF">DS843_17080</name>
</gene>
<name>A0A9W7TVV7_9PROT</name>
<dbReference type="PROSITE" id="PS51257">
    <property type="entry name" value="PROKAR_LIPOPROTEIN"/>
    <property type="match status" value="1"/>
</dbReference>
<protein>
    <recommendedName>
        <fullName evidence="4">Lipoprotein</fullName>
    </recommendedName>
</protein>
<sequence length="86" mass="9801">MASLRHCVLAGATLLLAACGSTPTYREWTATETTATAAYDECIEQVDTTMRLRGYPYRPLPETPQFRYRKEIFALCMRRKGYTAED</sequence>
<evidence type="ECO:0000313" key="2">
    <source>
        <dbReference type="EMBL" id="KAA0679221.1"/>
    </source>
</evidence>
<proteinExistence type="predicted"/>
<keyword evidence="1" id="KW-0732">Signal</keyword>
<dbReference type="AlphaFoldDB" id="A0A9W7TVV7"/>
<feature type="signal peptide" evidence="1">
    <location>
        <begin position="1"/>
        <end position="17"/>
    </location>
</feature>
<feature type="chain" id="PRO_5040830849" description="Lipoprotein" evidence="1">
    <location>
        <begin position="18"/>
        <end position="86"/>
    </location>
</feature>
<evidence type="ECO:0000256" key="1">
    <source>
        <dbReference type="SAM" id="SignalP"/>
    </source>
</evidence>
<comment type="caution">
    <text evidence="2">The sequence shown here is derived from an EMBL/GenBank/DDBJ whole genome shotgun (WGS) entry which is preliminary data.</text>
</comment>